<dbReference type="InterPro" id="IPR011042">
    <property type="entry name" value="6-blade_b-propeller_TolB-like"/>
</dbReference>
<dbReference type="Proteomes" id="UP000176406">
    <property type="component" value="Unassembled WGS sequence"/>
</dbReference>
<protein>
    <recommendedName>
        <fullName evidence="1">PEGA domain-containing protein</fullName>
    </recommendedName>
</protein>
<organism evidence="2 3">
    <name type="scientific">Candidatus Nealsonbacteria bacterium RIFCSPLOWO2_01_FULL_41_9</name>
    <dbReference type="NCBI Taxonomy" id="1801671"/>
    <lineage>
        <taxon>Bacteria</taxon>
        <taxon>Candidatus Nealsoniibacteriota</taxon>
    </lineage>
</organism>
<dbReference type="SUPFAM" id="SSF82171">
    <property type="entry name" value="DPP6 N-terminal domain-like"/>
    <property type="match status" value="1"/>
</dbReference>
<feature type="domain" description="PEGA" evidence="1">
    <location>
        <begin position="44"/>
        <end position="111"/>
    </location>
</feature>
<accession>A0A1G2EDP5</accession>
<evidence type="ECO:0000313" key="2">
    <source>
        <dbReference type="EMBL" id="OGZ23944.1"/>
    </source>
</evidence>
<gene>
    <name evidence="2" type="ORF">A3A08_01920</name>
</gene>
<dbReference type="Pfam" id="PF08308">
    <property type="entry name" value="PEGA"/>
    <property type="match status" value="1"/>
</dbReference>
<dbReference type="EMBL" id="MHMG01000004">
    <property type="protein sequence ID" value="OGZ23944.1"/>
    <property type="molecule type" value="Genomic_DNA"/>
</dbReference>
<reference evidence="2 3" key="1">
    <citation type="journal article" date="2016" name="Nat. Commun.">
        <title>Thousands of microbial genomes shed light on interconnected biogeochemical processes in an aquifer system.</title>
        <authorList>
            <person name="Anantharaman K."/>
            <person name="Brown C.T."/>
            <person name="Hug L.A."/>
            <person name="Sharon I."/>
            <person name="Castelle C.J."/>
            <person name="Probst A.J."/>
            <person name="Thomas B.C."/>
            <person name="Singh A."/>
            <person name="Wilkins M.J."/>
            <person name="Karaoz U."/>
            <person name="Brodie E.L."/>
            <person name="Williams K.H."/>
            <person name="Hubbard S.S."/>
            <person name="Banfield J.F."/>
        </authorList>
    </citation>
    <scope>NUCLEOTIDE SEQUENCE [LARGE SCALE GENOMIC DNA]</scope>
</reference>
<dbReference type="InterPro" id="IPR013229">
    <property type="entry name" value="PEGA"/>
</dbReference>
<name>A0A1G2EDP5_9BACT</name>
<evidence type="ECO:0000313" key="3">
    <source>
        <dbReference type="Proteomes" id="UP000176406"/>
    </source>
</evidence>
<sequence>MRKRTRTILFFSFAFIFILFAPAVVLYSQGYRFDFEKRKITQTGAIFLQAEPKQAEIYLNGKLFKKTDFFFGSALLENLLPGDHKITLKKEGYYLWEKNLEVKEKQVTEVKNIILTTSKAEFKILSENTEDFWISPDGKKAIFLDGPDLKLYDLEKNVKSHLINIPDFLSLEWSPDSKEVFLNTANEQSFTLKLDKTPIIPEKRTVSKKPENVLLILGDYTFSREGKTLYFFNNNSQAFEKLLEGVKDLKTSPDNKKLVFFSDSEIWIFYLKDKTDMPAKKAGERQFLVRLSEKIGDVFWLDNDYFIFNAGNEIKVSETDERDRINMANLENFENPKIFWNLTDGKLYILSGKFLLSSDKLNY</sequence>
<comment type="caution">
    <text evidence="2">The sequence shown here is derived from an EMBL/GenBank/DDBJ whole genome shotgun (WGS) entry which is preliminary data.</text>
</comment>
<dbReference type="Gene3D" id="2.120.10.30">
    <property type="entry name" value="TolB, C-terminal domain"/>
    <property type="match status" value="1"/>
</dbReference>
<proteinExistence type="predicted"/>
<dbReference type="AlphaFoldDB" id="A0A1G2EDP5"/>
<evidence type="ECO:0000259" key="1">
    <source>
        <dbReference type="Pfam" id="PF08308"/>
    </source>
</evidence>